<evidence type="ECO:0000259" key="9">
    <source>
        <dbReference type="Pfam" id="PF21982"/>
    </source>
</evidence>
<comment type="caution">
    <text evidence="10">The sequence shown here is derived from an EMBL/GenBank/DDBJ whole genome shotgun (WGS) entry which is preliminary data.</text>
</comment>
<dbReference type="Pfam" id="PF21981">
    <property type="entry name" value="RecX_HTH3"/>
    <property type="match status" value="1"/>
</dbReference>
<evidence type="ECO:0000313" key="11">
    <source>
        <dbReference type="Proteomes" id="UP000033531"/>
    </source>
</evidence>
<gene>
    <name evidence="6 10" type="primary">recX</name>
    <name evidence="10" type="ORF">JF74_06040</name>
</gene>
<keyword evidence="5 6" id="KW-0963">Cytoplasm</keyword>
<dbReference type="Gene3D" id="1.10.10.10">
    <property type="entry name" value="Winged helix-like DNA-binding domain superfamily/Winged helix DNA-binding domain"/>
    <property type="match status" value="4"/>
</dbReference>
<evidence type="ECO:0000313" key="10">
    <source>
        <dbReference type="EMBL" id="KJY57077.1"/>
    </source>
</evidence>
<evidence type="ECO:0000256" key="3">
    <source>
        <dbReference type="ARBA" id="ARBA00009695"/>
    </source>
</evidence>
<dbReference type="PATRIC" id="fig|1218507.3.peg.772"/>
<dbReference type="PANTHER" id="PTHR33602:SF1">
    <property type="entry name" value="REGULATORY PROTEIN RECX FAMILY PROTEIN"/>
    <property type="match status" value="1"/>
</dbReference>
<organism evidence="10 11">
    <name type="scientific">Lactobacillus melliventris</name>
    <dbReference type="NCBI Taxonomy" id="1218507"/>
    <lineage>
        <taxon>Bacteria</taxon>
        <taxon>Bacillati</taxon>
        <taxon>Bacillota</taxon>
        <taxon>Bacilli</taxon>
        <taxon>Lactobacillales</taxon>
        <taxon>Lactobacillaceae</taxon>
        <taxon>Lactobacillus</taxon>
    </lineage>
</organism>
<evidence type="ECO:0000256" key="2">
    <source>
        <dbReference type="ARBA" id="ARBA00004496"/>
    </source>
</evidence>
<proteinExistence type="inferred from homology"/>
<name>A0A0F4LE18_9LACO</name>
<dbReference type="NCBIfam" id="NF010733">
    <property type="entry name" value="PRK14135.1"/>
    <property type="match status" value="1"/>
</dbReference>
<evidence type="ECO:0000256" key="5">
    <source>
        <dbReference type="ARBA" id="ARBA00022490"/>
    </source>
</evidence>
<dbReference type="AlphaFoldDB" id="A0A0F4LE18"/>
<dbReference type="Proteomes" id="UP000033531">
    <property type="component" value="Unassembled WGS sequence"/>
</dbReference>
<dbReference type="HAMAP" id="MF_01114">
    <property type="entry name" value="RecX"/>
    <property type="match status" value="1"/>
</dbReference>
<dbReference type="InterPro" id="IPR036388">
    <property type="entry name" value="WH-like_DNA-bd_sf"/>
</dbReference>
<dbReference type="EMBL" id="JXLI01000009">
    <property type="protein sequence ID" value="KJY57077.1"/>
    <property type="molecule type" value="Genomic_DNA"/>
</dbReference>
<dbReference type="OrthoDB" id="5421057at2"/>
<evidence type="ECO:0000259" key="7">
    <source>
        <dbReference type="Pfam" id="PF02631"/>
    </source>
</evidence>
<sequence length="271" mass="30479">MPIITKVSSQKRPGRFNIFLDGKYSFSATEQTVAEFMLLKGQELTEEQIAEIKQFDQDAKATNIASNYLSYEPRTVYEVLQYLNKHGIDNDSAQAAVSQLTEMGFLDDAKYTQLVIAQNLRIGTDGPVSVSNKLRQKGIDPEIIANALMEIADADWLDAGKRVLKSMKSKVGKLARRELERKMTSKLLSHGFSSALASTIIAQIDIPQNDEDQIAALKKQGIKAYKRFRRLPENERQQKIRNYLFTHGFASNEIDAFLAGEIIPLAELAEY</sequence>
<evidence type="ECO:0000259" key="8">
    <source>
        <dbReference type="Pfam" id="PF21981"/>
    </source>
</evidence>
<evidence type="ECO:0000256" key="4">
    <source>
        <dbReference type="ARBA" id="ARBA00018111"/>
    </source>
</evidence>
<comment type="similarity">
    <text evidence="3 6">Belongs to the RecX family.</text>
</comment>
<dbReference type="PANTHER" id="PTHR33602">
    <property type="entry name" value="REGULATORY PROTEIN RECX FAMILY PROTEIN"/>
    <property type="match status" value="1"/>
</dbReference>
<dbReference type="RefSeq" id="WP_046325186.1">
    <property type="nucleotide sequence ID" value="NZ_JBHTMT010000003.1"/>
</dbReference>
<feature type="domain" description="RecX first three-helical" evidence="9">
    <location>
        <begin position="61"/>
        <end position="100"/>
    </location>
</feature>
<accession>A0A0F4LE18</accession>
<reference evidence="10 11" key="1">
    <citation type="submission" date="2015-01" db="EMBL/GenBank/DDBJ databases">
        <title>Comparative genomics of the lactic acid bacteria isolated from the honey bee gut.</title>
        <authorList>
            <person name="Ellegaard K.M."/>
            <person name="Tamarit D."/>
            <person name="Javelind E."/>
            <person name="Olofsson T."/>
            <person name="Andersson S.G."/>
            <person name="Vasquez A."/>
        </authorList>
    </citation>
    <scope>NUCLEOTIDE SEQUENCE [LARGE SCALE GENOMIC DNA]</scope>
    <source>
        <strain evidence="10 11">Hma8</strain>
    </source>
</reference>
<dbReference type="InterPro" id="IPR053926">
    <property type="entry name" value="RecX_HTH_1st"/>
</dbReference>
<dbReference type="InterPro" id="IPR053925">
    <property type="entry name" value="RecX_HTH_3rd"/>
</dbReference>
<dbReference type="STRING" id="1218507.JF74_06040"/>
<dbReference type="InterPro" id="IPR053924">
    <property type="entry name" value="RecX_HTH_2nd"/>
</dbReference>
<dbReference type="GO" id="GO:0006282">
    <property type="term" value="P:regulation of DNA repair"/>
    <property type="evidence" value="ECO:0007669"/>
    <property type="project" value="UniProtKB-UniRule"/>
</dbReference>
<dbReference type="HOGENOM" id="CLU_066607_4_0_9"/>
<comment type="subcellular location">
    <subcellularLocation>
        <location evidence="2 6">Cytoplasm</location>
    </subcellularLocation>
</comment>
<dbReference type="Pfam" id="PF02631">
    <property type="entry name" value="RecX_HTH2"/>
    <property type="match status" value="1"/>
</dbReference>
<feature type="domain" description="RecX third three-helical" evidence="8">
    <location>
        <begin position="211"/>
        <end position="258"/>
    </location>
</feature>
<dbReference type="InterPro" id="IPR003783">
    <property type="entry name" value="Regulatory_RecX"/>
</dbReference>
<evidence type="ECO:0000256" key="6">
    <source>
        <dbReference type="HAMAP-Rule" id="MF_01114"/>
    </source>
</evidence>
<protein>
    <recommendedName>
        <fullName evidence="4 6">Regulatory protein RecX</fullName>
    </recommendedName>
</protein>
<comment type="function">
    <text evidence="1 6">Modulates RecA activity.</text>
</comment>
<evidence type="ECO:0000256" key="1">
    <source>
        <dbReference type="ARBA" id="ARBA00003529"/>
    </source>
</evidence>
<feature type="domain" description="RecX second three-helical" evidence="7">
    <location>
        <begin position="107"/>
        <end position="148"/>
    </location>
</feature>
<dbReference type="Pfam" id="PF21982">
    <property type="entry name" value="RecX_HTH1"/>
    <property type="match status" value="1"/>
</dbReference>
<dbReference type="GO" id="GO:0005737">
    <property type="term" value="C:cytoplasm"/>
    <property type="evidence" value="ECO:0007669"/>
    <property type="project" value="UniProtKB-SubCell"/>
</dbReference>